<protein>
    <recommendedName>
        <fullName evidence="4">HECT domain-containing protein</fullName>
    </recommendedName>
</protein>
<keyword evidence="6" id="KW-1185">Reference proteome</keyword>
<keyword evidence="2 3" id="KW-0833">Ubl conjugation pathway</keyword>
<sequence length="122" mass="13230">MNVKFSDDFGKNEEAIDLGGPRREFLRLLIEALSMSPMFEGTHESKNVAMNSTAMREDKYFLAGRAIAVSLVHGGPAPRFLSPVLFASLVGGPNAACPTLKDVTDADLHEKLKKGSRPLSKV</sequence>
<gene>
    <name evidence="5" type="ORF">AMECASPLE_037279</name>
</gene>
<evidence type="ECO:0000256" key="3">
    <source>
        <dbReference type="PROSITE-ProRule" id="PRU00104"/>
    </source>
</evidence>
<comment type="caution">
    <text evidence="3">Lacks conserved residue(s) required for the propagation of feature annotation.</text>
</comment>
<dbReference type="PROSITE" id="PS50237">
    <property type="entry name" value="HECT"/>
    <property type="match status" value="1"/>
</dbReference>
<name>A0ABV0Y872_9TELE</name>
<evidence type="ECO:0000259" key="4">
    <source>
        <dbReference type="PROSITE" id="PS50237"/>
    </source>
</evidence>
<evidence type="ECO:0000313" key="6">
    <source>
        <dbReference type="Proteomes" id="UP001469553"/>
    </source>
</evidence>
<dbReference type="InterPro" id="IPR000569">
    <property type="entry name" value="HECT_dom"/>
</dbReference>
<comment type="caution">
    <text evidence="5">The sequence shown here is derived from an EMBL/GenBank/DDBJ whole genome shotgun (WGS) entry which is preliminary data.</text>
</comment>
<dbReference type="SUPFAM" id="SSF56204">
    <property type="entry name" value="Hect, E3 ligase catalytic domain"/>
    <property type="match status" value="1"/>
</dbReference>
<evidence type="ECO:0000313" key="5">
    <source>
        <dbReference type="EMBL" id="MEQ2289832.1"/>
    </source>
</evidence>
<organism evidence="5 6">
    <name type="scientific">Ameca splendens</name>
    <dbReference type="NCBI Taxonomy" id="208324"/>
    <lineage>
        <taxon>Eukaryota</taxon>
        <taxon>Metazoa</taxon>
        <taxon>Chordata</taxon>
        <taxon>Craniata</taxon>
        <taxon>Vertebrata</taxon>
        <taxon>Euteleostomi</taxon>
        <taxon>Actinopterygii</taxon>
        <taxon>Neopterygii</taxon>
        <taxon>Teleostei</taxon>
        <taxon>Neoteleostei</taxon>
        <taxon>Acanthomorphata</taxon>
        <taxon>Ovalentaria</taxon>
        <taxon>Atherinomorphae</taxon>
        <taxon>Cyprinodontiformes</taxon>
        <taxon>Goodeidae</taxon>
        <taxon>Ameca</taxon>
    </lineage>
</organism>
<feature type="domain" description="HECT" evidence="4">
    <location>
        <begin position="1"/>
        <end position="33"/>
    </location>
</feature>
<dbReference type="Proteomes" id="UP001469553">
    <property type="component" value="Unassembled WGS sequence"/>
</dbReference>
<accession>A0ABV0Y872</accession>
<reference evidence="5 6" key="1">
    <citation type="submission" date="2021-06" db="EMBL/GenBank/DDBJ databases">
        <authorList>
            <person name="Palmer J.M."/>
        </authorList>
    </citation>
    <scope>NUCLEOTIDE SEQUENCE [LARGE SCALE GENOMIC DNA]</scope>
    <source>
        <strain evidence="5 6">AS_MEX2019</strain>
        <tissue evidence="5">Muscle</tissue>
    </source>
</reference>
<evidence type="ECO:0000256" key="1">
    <source>
        <dbReference type="ARBA" id="ARBA00022679"/>
    </source>
</evidence>
<dbReference type="EMBL" id="JAHRIP010025043">
    <property type="protein sequence ID" value="MEQ2289832.1"/>
    <property type="molecule type" value="Genomic_DNA"/>
</dbReference>
<dbReference type="InterPro" id="IPR035983">
    <property type="entry name" value="Hect_E3_ubiquitin_ligase"/>
</dbReference>
<evidence type="ECO:0000256" key="2">
    <source>
        <dbReference type="ARBA" id="ARBA00022786"/>
    </source>
</evidence>
<dbReference type="Gene3D" id="3.90.1750.10">
    <property type="entry name" value="Hect, E3 ligase catalytic domains"/>
    <property type="match status" value="1"/>
</dbReference>
<proteinExistence type="predicted"/>
<keyword evidence="1" id="KW-0808">Transferase</keyword>